<dbReference type="AlphaFoldDB" id="A0AAN0M6Y4"/>
<dbReference type="InterPro" id="IPR019476">
    <property type="entry name" value="T4SS_TraD_DNA-bd"/>
</dbReference>
<protein>
    <submittedName>
        <fullName evidence="9">Type IV secretion system DNA-binding domain-containing protein</fullName>
    </submittedName>
</protein>
<evidence type="ECO:0000313" key="10">
    <source>
        <dbReference type="Proteomes" id="UP001470809"/>
    </source>
</evidence>
<dbReference type="KEGG" id="yrh:AABB31_01460"/>
<feature type="transmembrane region" description="Helical" evidence="7">
    <location>
        <begin position="99"/>
        <end position="120"/>
    </location>
</feature>
<evidence type="ECO:0000256" key="6">
    <source>
        <dbReference type="SAM" id="MobiDB-lite"/>
    </source>
</evidence>
<dbReference type="GO" id="GO:0003677">
    <property type="term" value="F:DNA binding"/>
    <property type="evidence" value="ECO:0007669"/>
    <property type="project" value="UniProtKB-KW"/>
</dbReference>
<accession>A0AAN0M6Y4</accession>
<comment type="subcellular location">
    <subcellularLocation>
        <location evidence="1">Cell membrane</location>
        <topology evidence="1">Multi-pass membrane protein</topology>
    </subcellularLocation>
</comment>
<keyword evidence="9" id="KW-0238">DNA-binding</keyword>
<keyword evidence="2" id="KW-1003">Cell membrane</keyword>
<evidence type="ECO:0000256" key="2">
    <source>
        <dbReference type="ARBA" id="ARBA00022475"/>
    </source>
</evidence>
<dbReference type="PANTHER" id="PTHR37937">
    <property type="entry name" value="CONJUGATIVE TRANSFER: DNA TRANSPORT"/>
    <property type="match status" value="1"/>
</dbReference>
<evidence type="ECO:0000256" key="7">
    <source>
        <dbReference type="SAM" id="Phobius"/>
    </source>
</evidence>
<dbReference type="PANTHER" id="PTHR37937:SF1">
    <property type="entry name" value="CONJUGATIVE TRANSFER: DNA TRANSPORT"/>
    <property type="match status" value="1"/>
</dbReference>
<evidence type="ECO:0000256" key="3">
    <source>
        <dbReference type="ARBA" id="ARBA00022692"/>
    </source>
</evidence>
<proteinExistence type="predicted"/>
<evidence type="ECO:0000259" key="8">
    <source>
        <dbReference type="Pfam" id="PF10412"/>
    </source>
</evidence>
<dbReference type="InterPro" id="IPR027417">
    <property type="entry name" value="P-loop_NTPase"/>
</dbReference>
<dbReference type="GO" id="GO:0005886">
    <property type="term" value="C:plasma membrane"/>
    <property type="evidence" value="ECO:0007669"/>
    <property type="project" value="UniProtKB-SubCell"/>
</dbReference>
<dbReference type="SUPFAM" id="SSF52540">
    <property type="entry name" value="P-loop containing nucleoside triphosphate hydrolases"/>
    <property type="match status" value="1"/>
</dbReference>
<dbReference type="Proteomes" id="UP001470809">
    <property type="component" value="Plasmid pSS1-5"/>
</dbReference>
<dbReference type="Pfam" id="PF10412">
    <property type="entry name" value="TrwB_AAD_bind"/>
    <property type="match status" value="1"/>
</dbReference>
<dbReference type="InterPro" id="IPR051539">
    <property type="entry name" value="T4SS-coupling_protein"/>
</dbReference>
<gene>
    <name evidence="9" type="ORF">AABB31_01460</name>
</gene>
<evidence type="ECO:0000256" key="1">
    <source>
        <dbReference type="ARBA" id="ARBA00004651"/>
    </source>
</evidence>
<keyword evidence="4 7" id="KW-1133">Transmembrane helix</keyword>
<keyword evidence="9" id="KW-0614">Plasmid</keyword>
<feature type="domain" description="Type IV secretion system coupling protein TraD DNA-binding" evidence="8">
    <location>
        <begin position="255"/>
        <end position="639"/>
    </location>
</feature>
<feature type="transmembrane region" description="Helical" evidence="7">
    <location>
        <begin position="185"/>
        <end position="208"/>
    </location>
</feature>
<dbReference type="EMBL" id="CP151764">
    <property type="protein sequence ID" value="WZU65800.2"/>
    <property type="molecule type" value="Genomic_DNA"/>
</dbReference>
<feature type="compositionally biased region" description="Basic and acidic residues" evidence="6">
    <location>
        <begin position="751"/>
        <end position="767"/>
    </location>
</feature>
<sequence length="824" mass="92539">MAIKMIPGFSRITASTRSSNDRSSACAVVATTKKTSHKRRISAPINCHLYLLAHIDSIRKTHISERFRGAKMSRSINSASTLIRGGQTTHHWWRMGAQVVKFSLVVAAVLYIATFLYLVLSSYNAAEMRIAIYYEMAERGVLDNNGFNRPYTFQDLNGQLVTVDAVDLYRNTTYRSVRDGFFERIFSASRLSVIPAIIGGIVSLFVFFRAGSRIKENEFVRGARLVTARQLKQWSELRWRTYHKTHKGRKKAKPLTIGGIPFPPNAVEAQTCLYGTVGVGKTNAMAEMLETIRENGGRAIIYDRTGSFVSRFYDETRDHIFNPFDNRSRSWNLFDDVLDEASFTQMAEVMIPEHRGAASDPFWSQSARIVFDYAASELYKKGPRTTKALIDYVMRMDASELSKLIGATPGKHFFNEEIEKTAQSIRANLISDLRFLEFLRDDGERISIREWVADDKPSFLFLTADAEHAAATRNLISAILEIAANALMSLGRAPEPRCYFFMDEVPSLNRLPCLVSSLAEIRQYGGAFVLGYQVYSQLEDIYGREAAQSIAGTTNNRIVFNTPDFRTAKLCSETLGNMDQWEANSNISVGAHAARDGVGFTSQRVERSVVSPAEIQNLPQFQAYLKFAYDSPTAPITMKLVDIEETQPSFLPYMGTAFGQQDFPIQDRVREARAQENGDIVTRFHEWCRVHFDCTDIDFEDTAGPHPRFAVYFAHFEEATDAGVPPSHIKPLVLGTEGLMRNTGQPPKPKAKPDTTKAKSVEPEQHDIPTPGPMRGISPHDDGLPDPDPRDLSPPPPNDQEEPLPAQAQLPFPDSWVPSCHWRP</sequence>
<keyword evidence="3 7" id="KW-0812">Transmembrane</keyword>
<geneLocation type="plasmid" evidence="9 10">
    <name>pSS1-5</name>
</geneLocation>
<evidence type="ECO:0000313" key="9">
    <source>
        <dbReference type="EMBL" id="WZU65800.2"/>
    </source>
</evidence>
<feature type="region of interest" description="Disordered" evidence="6">
    <location>
        <begin position="738"/>
        <end position="824"/>
    </location>
</feature>
<evidence type="ECO:0000256" key="4">
    <source>
        <dbReference type="ARBA" id="ARBA00022989"/>
    </source>
</evidence>
<name>A0AAN0M6Y4_9RHOB</name>
<organism evidence="9 10">
    <name type="scientific">Yoonia rhodophyticola</name>
    <dbReference type="NCBI Taxonomy" id="3137370"/>
    <lineage>
        <taxon>Bacteria</taxon>
        <taxon>Pseudomonadati</taxon>
        <taxon>Pseudomonadota</taxon>
        <taxon>Alphaproteobacteria</taxon>
        <taxon>Rhodobacterales</taxon>
        <taxon>Paracoccaceae</taxon>
        <taxon>Yoonia</taxon>
    </lineage>
</organism>
<dbReference type="CDD" id="cd01127">
    <property type="entry name" value="TrwB_TraG_TraD_VirD4"/>
    <property type="match status" value="1"/>
</dbReference>
<dbReference type="RefSeq" id="WP_373634745.1">
    <property type="nucleotide sequence ID" value="NZ_CP151764.2"/>
</dbReference>
<dbReference type="Gene3D" id="3.40.50.300">
    <property type="entry name" value="P-loop containing nucleotide triphosphate hydrolases"/>
    <property type="match status" value="2"/>
</dbReference>
<keyword evidence="10" id="KW-1185">Reference proteome</keyword>
<evidence type="ECO:0000256" key="5">
    <source>
        <dbReference type="ARBA" id="ARBA00023136"/>
    </source>
</evidence>
<reference evidence="9" key="1">
    <citation type="submission" date="2024-08" db="EMBL/GenBank/DDBJ databases">
        <title>Phylogenomic analyses of a clade within the roseobacter group suggest taxonomic reassignments of species of the genera Aestuariivita, Citreicella, Loktanella, Nautella, Pelagibaca, Ruegeria, Thalassobius, Thiobacimonas and Tropicibacter, and the proposal o.</title>
        <authorList>
            <person name="Jeon C.O."/>
        </authorList>
    </citation>
    <scope>NUCLEOTIDE SEQUENCE</scope>
    <source>
        <strain evidence="9">SS1-5</strain>
        <plasmid evidence="9">pSS1-5</plasmid>
    </source>
</reference>
<feature type="compositionally biased region" description="Basic and acidic residues" evidence="6">
    <location>
        <begin position="778"/>
        <end position="791"/>
    </location>
</feature>
<keyword evidence="5 7" id="KW-0472">Membrane</keyword>